<protein>
    <submittedName>
        <fullName evidence="1">Uncharacterized protein</fullName>
    </submittedName>
</protein>
<reference evidence="1 2" key="1">
    <citation type="submission" date="2018-06" db="EMBL/GenBank/DDBJ databases">
        <title>Genomic Encyclopedia of Archaeal and Bacterial Type Strains, Phase II (KMG-II): from individual species to whole genera.</title>
        <authorList>
            <person name="Goeker M."/>
        </authorList>
    </citation>
    <scope>NUCLEOTIDE SEQUENCE [LARGE SCALE GENOMIC DNA]</scope>
    <source>
        <strain evidence="1 2">DSM 29821</strain>
    </source>
</reference>
<proteinExistence type="predicted"/>
<evidence type="ECO:0000313" key="2">
    <source>
        <dbReference type="Proteomes" id="UP000249819"/>
    </source>
</evidence>
<gene>
    <name evidence="1" type="ORF">CLV59_103656</name>
</gene>
<dbReference type="OrthoDB" id="4846903at2"/>
<comment type="caution">
    <text evidence="1">The sequence shown here is derived from an EMBL/GenBank/DDBJ whole genome shotgun (WGS) entry which is preliminary data.</text>
</comment>
<dbReference type="EMBL" id="QLMA01000003">
    <property type="protein sequence ID" value="RAJ83684.1"/>
    <property type="molecule type" value="Genomic_DNA"/>
</dbReference>
<dbReference type="AlphaFoldDB" id="A0A327W6P6"/>
<evidence type="ECO:0000313" key="1">
    <source>
        <dbReference type="EMBL" id="RAJ83684.1"/>
    </source>
</evidence>
<dbReference type="RefSeq" id="WP_111592316.1">
    <property type="nucleotide sequence ID" value="NZ_QLMA01000003.1"/>
</dbReference>
<dbReference type="Proteomes" id="UP000249819">
    <property type="component" value="Unassembled WGS sequence"/>
</dbReference>
<accession>A0A327W6P6</accession>
<sequence length="757" mass="83131">MITKLDISGDIPAGDLQLFDHYVPALEGGSHFIHITQTLKDGTSDVNTDPINSVQEFVVVAPQFSIDTPQVINRYPPAGTTGLYGEVLPHIVLKDPFLPWERDMKAKGTPWLALMVFQEDELTDGEDPEVKSSATTVGTFMQQPAPVLVPGISVEADIPTTAPCRFINIPVAVFQQHAPYLNELPFLSHLRKINTGDRPIMGLNEHGLFSVVASNRFAAAPTSATVKTVKNIVHLVSLEGLHDYLQPNANFGNYTSVSLITLDSWAFYSLPDLKEDFRALVLNLVAQETSQGNIDPTLLWLKLPSISTGADNALQEVSKRINDGYVPIAYHTRTGENTFAWYRGPLTPLLPQPNIPDNPYPNSDAALIFDKTRGIFDVSLAAAWETGRSAALADAKFEQSLIGLRKNVSRKADELYYRSVSPHFKNITDTMQSGFLDFMTASQLERIKAIADKPAAVQAPSVAPKDRIISVQTYKETISSLAAQEQLGQLINKESDPLSDWVSQLMLLYKLPFDCLVPDERLLPNESLRFFYLDKNWLNAAADGAMSLGLESSKAVFFNEQIRKQVIEDAKKKVAVIRARLLKKASINDTTPEVMSGMLLRSALVTGWPNLEIKPKDEAGKPVSILRIDHPAPDILLIIFTGVPATVELSEPRESLGFGVDDDGMIVLRNVSSSGTIGAQIGTLKIRDLSGAQQYCMRAANSRVLNIRPDDSNGLIQTITKALQQQISLQNNTLTSSTFAIQLIKSAEAIVFKSQGN</sequence>
<organism evidence="1 2">
    <name type="scientific">Chitinophaga dinghuensis</name>
    <dbReference type="NCBI Taxonomy" id="1539050"/>
    <lineage>
        <taxon>Bacteria</taxon>
        <taxon>Pseudomonadati</taxon>
        <taxon>Bacteroidota</taxon>
        <taxon>Chitinophagia</taxon>
        <taxon>Chitinophagales</taxon>
        <taxon>Chitinophagaceae</taxon>
        <taxon>Chitinophaga</taxon>
    </lineage>
</organism>
<name>A0A327W6P6_9BACT</name>
<keyword evidence="2" id="KW-1185">Reference proteome</keyword>